<evidence type="ECO:0000256" key="4">
    <source>
        <dbReference type="ARBA" id="ARBA00023306"/>
    </source>
</evidence>
<evidence type="ECO:0000256" key="3">
    <source>
        <dbReference type="ARBA" id="ARBA00023127"/>
    </source>
</evidence>
<keyword evidence="3 5" id="KW-0195">Cyclin</keyword>
<proteinExistence type="inferred from homology"/>
<feature type="domain" description="Cyclin-like" evidence="7">
    <location>
        <begin position="84"/>
        <end position="173"/>
    </location>
</feature>
<dbReference type="Gene3D" id="1.10.472.10">
    <property type="entry name" value="Cyclin-like"/>
    <property type="match status" value="2"/>
</dbReference>
<evidence type="ECO:0000259" key="7">
    <source>
        <dbReference type="SMART" id="SM00385"/>
    </source>
</evidence>
<evidence type="ECO:0000256" key="1">
    <source>
        <dbReference type="ARBA" id="ARBA00009065"/>
    </source>
</evidence>
<dbReference type="EMBL" id="JACMSC010000022">
    <property type="protein sequence ID" value="KAG6469229.1"/>
    <property type="molecule type" value="Genomic_DNA"/>
</dbReference>
<dbReference type="GO" id="GO:0051301">
    <property type="term" value="P:cell division"/>
    <property type="evidence" value="ECO:0007669"/>
    <property type="project" value="UniProtKB-KW"/>
</dbReference>
<evidence type="ECO:0000313" key="9">
    <source>
        <dbReference type="EMBL" id="KAG6469229.1"/>
    </source>
</evidence>
<organism evidence="9 10">
    <name type="scientific">Zingiber officinale</name>
    <name type="common">Ginger</name>
    <name type="synonym">Amomum zingiber</name>
    <dbReference type="NCBI Taxonomy" id="94328"/>
    <lineage>
        <taxon>Eukaryota</taxon>
        <taxon>Viridiplantae</taxon>
        <taxon>Streptophyta</taxon>
        <taxon>Embryophyta</taxon>
        <taxon>Tracheophyta</taxon>
        <taxon>Spermatophyta</taxon>
        <taxon>Magnoliopsida</taxon>
        <taxon>Liliopsida</taxon>
        <taxon>Zingiberales</taxon>
        <taxon>Zingiberaceae</taxon>
        <taxon>Zingiber</taxon>
    </lineage>
</organism>
<dbReference type="InterPro" id="IPR006671">
    <property type="entry name" value="Cyclin_N"/>
</dbReference>
<feature type="compositionally biased region" description="Basic residues" evidence="6">
    <location>
        <begin position="312"/>
        <end position="323"/>
    </location>
</feature>
<keyword evidence="10" id="KW-1185">Reference proteome</keyword>
<accession>A0A8J5ESZ2</accession>
<evidence type="ECO:0000313" key="10">
    <source>
        <dbReference type="Proteomes" id="UP000734854"/>
    </source>
</evidence>
<dbReference type="Pfam" id="PF00134">
    <property type="entry name" value="Cyclin_N"/>
    <property type="match status" value="1"/>
</dbReference>
<feature type="region of interest" description="Disordered" evidence="6">
    <location>
        <begin position="288"/>
        <end position="323"/>
    </location>
</feature>
<dbReference type="Proteomes" id="UP000734854">
    <property type="component" value="Unassembled WGS sequence"/>
</dbReference>
<gene>
    <name evidence="9" type="ORF">ZIOFF_073935</name>
</gene>
<comment type="similarity">
    <text evidence="1">Belongs to the cyclin family. Cyclin D subfamily.</text>
</comment>
<dbReference type="InterPro" id="IPR013763">
    <property type="entry name" value="Cyclin-like_dom"/>
</dbReference>
<protein>
    <submittedName>
        <fullName evidence="9">Uncharacterized protein</fullName>
    </submittedName>
</protein>
<dbReference type="CDD" id="cd20543">
    <property type="entry name" value="CYCLIN_AtCycD-like_rpt1"/>
    <property type="match status" value="1"/>
</dbReference>
<name>A0A8J5ESZ2_ZINOF</name>
<feature type="domain" description="Cyclin C-terminal" evidence="8">
    <location>
        <begin position="182"/>
        <end position="311"/>
    </location>
</feature>
<dbReference type="AlphaFoldDB" id="A0A8J5ESZ2"/>
<dbReference type="InterPro" id="IPR039361">
    <property type="entry name" value="Cyclin"/>
</dbReference>
<sequence>MRNRHHLPPTMPPSPSASSGCFDLLCTEDAGEFTSYRDNPDESVAIEGEPALAATEVGSVLFEAESLDPAARRDAVDWILKINERLVGFQVRACYRFRPLTAYLAVSYMDRFLASHRLQQNGWALQLLSVACLSLAAKLEETLVPTLSDLQVEDAKFIFEPRVVFRMELLVLSALNWRLQTVTPFSFVDFFAYKIYSSSKRARVLASRATQIILAAMPEIDITTHWPSALAAAAIIRAVDGTRDLAVFSPTIAASWCAGLTEERISNCYGTMRQTVIEGRLRKSPMILSQHRVSSPSKRDSRISSSSLSQPTKRRKLNKHNRH</sequence>
<evidence type="ECO:0000256" key="6">
    <source>
        <dbReference type="SAM" id="MobiDB-lite"/>
    </source>
</evidence>
<dbReference type="SUPFAM" id="SSF47954">
    <property type="entry name" value="Cyclin-like"/>
    <property type="match status" value="2"/>
</dbReference>
<dbReference type="SMART" id="SM00385">
    <property type="entry name" value="CYCLIN"/>
    <property type="match status" value="1"/>
</dbReference>
<dbReference type="SMART" id="SM01332">
    <property type="entry name" value="Cyclin_C"/>
    <property type="match status" value="1"/>
</dbReference>
<dbReference type="PROSITE" id="PS51257">
    <property type="entry name" value="PROKAR_LIPOPROTEIN"/>
    <property type="match status" value="1"/>
</dbReference>
<dbReference type="FunFam" id="1.10.472.10:FF:000060">
    <property type="entry name" value="D6-type cyclin"/>
    <property type="match status" value="1"/>
</dbReference>
<evidence type="ECO:0000256" key="5">
    <source>
        <dbReference type="RuleBase" id="RU000383"/>
    </source>
</evidence>
<evidence type="ECO:0000259" key="8">
    <source>
        <dbReference type="SMART" id="SM01332"/>
    </source>
</evidence>
<dbReference type="InterPro" id="IPR004367">
    <property type="entry name" value="Cyclin_C-dom"/>
</dbReference>
<reference evidence="9 10" key="1">
    <citation type="submission" date="2020-08" db="EMBL/GenBank/DDBJ databases">
        <title>Plant Genome Project.</title>
        <authorList>
            <person name="Zhang R.-G."/>
        </authorList>
    </citation>
    <scope>NUCLEOTIDE SEQUENCE [LARGE SCALE GENOMIC DNA]</scope>
    <source>
        <tissue evidence="9">Rhizome</tissue>
    </source>
</reference>
<dbReference type="PANTHER" id="PTHR10177">
    <property type="entry name" value="CYCLINS"/>
    <property type="match status" value="1"/>
</dbReference>
<comment type="caution">
    <text evidence="9">The sequence shown here is derived from an EMBL/GenBank/DDBJ whole genome shotgun (WGS) entry which is preliminary data.</text>
</comment>
<keyword evidence="4" id="KW-0131">Cell cycle</keyword>
<dbReference type="InterPro" id="IPR036915">
    <property type="entry name" value="Cyclin-like_sf"/>
</dbReference>
<evidence type="ECO:0000256" key="2">
    <source>
        <dbReference type="ARBA" id="ARBA00022618"/>
    </source>
</evidence>
<keyword evidence="2" id="KW-0132">Cell division</keyword>
<dbReference type="Pfam" id="PF02984">
    <property type="entry name" value="Cyclin_C"/>
    <property type="match status" value="1"/>
</dbReference>